<evidence type="ECO:0000256" key="2">
    <source>
        <dbReference type="ARBA" id="ARBA00022741"/>
    </source>
</evidence>
<dbReference type="InterPro" id="IPR003960">
    <property type="entry name" value="ATPase_AAA_CS"/>
</dbReference>
<accession>A0A1H9VI74</accession>
<dbReference type="InterPro" id="IPR027417">
    <property type="entry name" value="P-loop_NTPase"/>
</dbReference>
<dbReference type="GO" id="GO:0005524">
    <property type="term" value="F:ATP binding"/>
    <property type="evidence" value="ECO:0007669"/>
    <property type="project" value="UniProtKB-KW"/>
</dbReference>
<dbReference type="Pfam" id="PF00004">
    <property type="entry name" value="AAA"/>
    <property type="match status" value="1"/>
</dbReference>
<dbReference type="SMART" id="SM00382">
    <property type="entry name" value="AAA"/>
    <property type="match status" value="1"/>
</dbReference>
<dbReference type="GO" id="GO:0016887">
    <property type="term" value="F:ATP hydrolysis activity"/>
    <property type="evidence" value="ECO:0007669"/>
    <property type="project" value="InterPro"/>
</dbReference>
<evidence type="ECO:0000313" key="7">
    <source>
        <dbReference type="Proteomes" id="UP000182584"/>
    </source>
</evidence>
<name>A0A1H9VI74_BUTFI</name>
<dbReference type="Proteomes" id="UP000182584">
    <property type="component" value="Unassembled WGS sequence"/>
</dbReference>
<organism evidence="6 7">
    <name type="scientific">Butyrivibrio fibrisolvens</name>
    <dbReference type="NCBI Taxonomy" id="831"/>
    <lineage>
        <taxon>Bacteria</taxon>
        <taxon>Bacillati</taxon>
        <taxon>Bacillota</taxon>
        <taxon>Clostridia</taxon>
        <taxon>Lachnospirales</taxon>
        <taxon>Lachnospiraceae</taxon>
        <taxon>Butyrivibrio</taxon>
    </lineage>
</organism>
<evidence type="ECO:0000256" key="1">
    <source>
        <dbReference type="ARBA" id="ARBA00006914"/>
    </source>
</evidence>
<dbReference type="Gene3D" id="3.40.50.300">
    <property type="entry name" value="P-loop containing nucleotide triphosphate hydrolases"/>
    <property type="match status" value="1"/>
</dbReference>
<dbReference type="EMBL" id="FOGJ01000023">
    <property type="protein sequence ID" value="SES21486.1"/>
    <property type="molecule type" value="Genomic_DNA"/>
</dbReference>
<comment type="similarity">
    <text evidence="1 4">Belongs to the AAA ATPase family.</text>
</comment>
<keyword evidence="2 4" id="KW-0547">Nucleotide-binding</keyword>
<dbReference type="PROSITE" id="PS00674">
    <property type="entry name" value="AAA"/>
    <property type="match status" value="1"/>
</dbReference>
<dbReference type="PANTHER" id="PTHR23073">
    <property type="entry name" value="26S PROTEASOME REGULATORY SUBUNIT"/>
    <property type="match status" value="1"/>
</dbReference>
<dbReference type="AlphaFoldDB" id="A0A1H9VI74"/>
<evidence type="ECO:0000259" key="5">
    <source>
        <dbReference type="SMART" id="SM00382"/>
    </source>
</evidence>
<dbReference type="CDD" id="cd19481">
    <property type="entry name" value="RecA-like_protease"/>
    <property type="match status" value="1"/>
</dbReference>
<dbReference type="SUPFAM" id="SSF52540">
    <property type="entry name" value="P-loop containing nucleoside triphosphate hydrolases"/>
    <property type="match status" value="1"/>
</dbReference>
<dbReference type="RefSeq" id="WP_074757708.1">
    <property type="nucleotide sequence ID" value="NZ_FOGJ01000023.1"/>
</dbReference>
<evidence type="ECO:0000256" key="3">
    <source>
        <dbReference type="ARBA" id="ARBA00022840"/>
    </source>
</evidence>
<reference evidence="6 7" key="1">
    <citation type="submission" date="2016-10" db="EMBL/GenBank/DDBJ databases">
        <authorList>
            <person name="de Groot N.N."/>
        </authorList>
    </citation>
    <scope>NUCLEOTIDE SEQUENCE [LARGE SCALE GENOMIC DNA]</scope>
    <source>
        <strain evidence="6 7">AR40</strain>
    </source>
</reference>
<dbReference type="OrthoDB" id="9806903at2"/>
<gene>
    <name evidence="6" type="ORF">SAMN04487884_12356</name>
</gene>
<proteinExistence type="inferred from homology"/>
<evidence type="ECO:0000313" key="6">
    <source>
        <dbReference type="EMBL" id="SES21486.1"/>
    </source>
</evidence>
<dbReference type="InterPro" id="IPR050221">
    <property type="entry name" value="26S_Proteasome_ATPase"/>
</dbReference>
<sequence>MENTITKDNEDLFLQITPKRKLDSVYLSDSVYRPCFELLDEIEHRDLLRKNGIEPRNKLLMLGTPGNGKTTLAEALAGELDYPLYIVRYDNIMSDDIGKSADKLGKVFEAVKDLRCALFFDEFDTIGKSRNDQHDNSEFKRLVSSLLVQIDHLPTDVLVMAATNLESALDNAAWRRFQIKVVLERPQREDLTRWFTDYEKRHGFSFGVDPEELGESVYGKSYSDAEELARSIYRQMIIHPEEEAEEITRRQMRFHKHQKSIF</sequence>
<dbReference type="InterPro" id="IPR003593">
    <property type="entry name" value="AAA+_ATPase"/>
</dbReference>
<keyword evidence="3 4" id="KW-0067">ATP-binding</keyword>
<feature type="domain" description="AAA+ ATPase" evidence="5">
    <location>
        <begin position="55"/>
        <end position="187"/>
    </location>
</feature>
<dbReference type="InterPro" id="IPR003959">
    <property type="entry name" value="ATPase_AAA_core"/>
</dbReference>
<evidence type="ECO:0000256" key="4">
    <source>
        <dbReference type="RuleBase" id="RU003651"/>
    </source>
</evidence>
<protein>
    <submittedName>
        <fullName evidence="6">ATPase family associated with various cellular activities (AAA)</fullName>
    </submittedName>
</protein>